<dbReference type="InterPro" id="IPR050204">
    <property type="entry name" value="AraC_XylS_family_regulators"/>
</dbReference>
<dbReference type="GO" id="GO:0032259">
    <property type="term" value="P:methylation"/>
    <property type="evidence" value="ECO:0007669"/>
    <property type="project" value="UniProtKB-KW"/>
</dbReference>
<dbReference type="GO" id="GO:0003905">
    <property type="term" value="F:alkylbase DNA N-glycosylase activity"/>
    <property type="evidence" value="ECO:0007669"/>
    <property type="project" value="UniProtKB-EC"/>
</dbReference>
<keyword evidence="6" id="KW-0804">Transcription</keyword>
<evidence type="ECO:0000259" key="7">
    <source>
        <dbReference type="PROSITE" id="PS01124"/>
    </source>
</evidence>
<feature type="domain" description="HTH araC/xylS-type" evidence="7">
    <location>
        <begin position="86"/>
        <end position="184"/>
    </location>
</feature>
<comment type="cofactor">
    <cofactor evidence="1">
        <name>Zn(2+)</name>
        <dbReference type="ChEBI" id="CHEBI:29105"/>
    </cofactor>
</comment>
<sequence length="212" mass="23268">MLDFAAQYAAFQRRDPAWDGIVFVAVKTTGVYCRPVCRARTPLARNVRFYGSAASAERAGFRPCLRCRPEAAPFCPAWKGTRTTVERALALIEAGALDRGNVEALAGRLGVGARHLSRLFAEHLDASPLQVALSLRVQRAKRLIDGSELLLALVAQRAGFSSARRMNAAFAKLYGRSAASLRRKRPAVTMQRTPMEIGNGQELRHRQCGTET</sequence>
<dbReference type="GO" id="GO:0003700">
    <property type="term" value="F:DNA-binding transcription factor activity"/>
    <property type="evidence" value="ECO:0007669"/>
    <property type="project" value="InterPro"/>
</dbReference>
<name>A0A8I2C2Y2_BRAEL</name>
<keyword evidence="4" id="KW-0238">DNA-binding</keyword>
<reference evidence="8" key="1">
    <citation type="submission" date="2021-02" db="EMBL/GenBank/DDBJ databases">
        <title>Genomic Encyclopedia of Type Strains, Phase IV (KMG-V): Genome sequencing to study the core and pangenomes of soil and plant-associated prokaryotes.</title>
        <authorList>
            <person name="Whitman W."/>
        </authorList>
    </citation>
    <scope>NUCLEOTIDE SEQUENCE</scope>
    <source>
        <strain evidence="8">USDA 406</strain>
    </source>
</reference>
<dbReference type="GO" id="GO:0043565">
    <property type="term" value="F:sequence-specific DNA binding"/>
    <property type="evidence" value="ECO:0007669"/>
    <property type="project" value="InterPro"/>
</dbReference>
<dbReference type="Pfam" id="PF02805">
    <property type="entry name" value="Ada_Zn_binding"/>
    <property type="match status" value="1"/>
</dbReference>
<dbReference type="Pfam" id="PF12833">
    <property type="entry name" value="HTH_18"/>
    <property type="match status" value="1"/>
</dbReference>
<keyword evidence="8" id="KW-0378">Hydrolase</keyword>
<dbReference type="EMBL" id="JAFICZ010000001">
    <property type="protein sequence ID" value="MBP1290811.1"/>
    <property type="molecule type" value="Genomic_DNA"/>
</dbReference>
<protein>
    <submittedName>
        <fullName evidence="8">AraC family transcriptional regulator of adaptative response / DNA-3-methyladenine glycosylase II</fullName>
        <ecNumber evidence="8">3.2.2.21</ecNumber>
    </submittedName>
</protein>
<gene>
    <name evidence="8" type="ORF">JOH49_000564</name>
</gene>
<dbReference type="EC" id="3.2.2.21" evidence="8"/>
<dbReference type="Gene3D" id="1.10.10.60">
    <property type="entry name" value="Homeodomain-like"/>
    <property type="match status" value="1"/>
</dbReference>
<keyword evidence="3" id="KW-0805">Transcription regulation</keyword>
<dbReference type="SUPFAM" id="SSF57884">
    <property type="entry name" value="Ada DNA repair protein, N-terminal domain (N-Ada 10)"/>
    <property type="match status" value="1"/>
</dbReference>
<dbReference type="PROSITE" id="PS01124">
    <property type="entry name" value="HTH_ARAC_FAMILY_2"/>
    <property type="match status" value="1"/>
</dbReference>
<dbReference type="InterPro" id="IPR018060">
    <property type="entry name" value="HTH_AraC"/>
</dbReference>
<dbReference type="AlphaFoldDB" id="A0A8I2C2Y2"/>
<evidence type="ECO:0000256" key="6">
    <source>
        <dbReference type="ARBA" id="ARBA00023163"/>
    </source>
</evidence>
<organism evidence="8 9">
    <name type="scientific">Bradyrhizobium elkanii</name>
    <dbReference type="NCBI Taxonomy" id="29448"/>
    <lineage>
        <taxon>Bacteria</taxon>
        <taxon>Pseudomonadati</taxon>
        <taxon>Pseudomonadota</taxon>
        <taxon>Alphaproteobacteria</taxon>
        <taxon>Hyphomicrobiales</taxon>
        <taxon>Nitrobacteraceae</taxon>
        <taxon>Bradyrhizobium</taxon>
    </lineage>
</organism>
<keyword evidence="8" id="KW-0326">Glycosidase</keyword>
<dbReference type="PANTHER" id="PTHR46796:SF6">
    <property type="entry name" value="ARAC SUBFAMILY"/>
    <property type="match status" value="1"/>
</dbReference>
<dbReference type="PANTHER" id="PTHR46796">
    <property type="entry name" value="HTH-TYPE TRANSCRIPTIONAL ACTIVATOR RHAS-RELATED"/>
    <property type="match status" value="1"/>
</dbReference>
<accession>A0A8I2C2Y2</accession>
<evidence type="ECO:0000256" key="1">
    <source>
        <dbReference type="ARBA" id="ARBA00001947"/>
    </source>
</evidence>
<evidence type="ECO:0000256" key="5">
    <source>
        <dbReference type="ARBA" id="ARBA00023159"/>
    </source>
</evidence>
<dbReference type="SMART" id="SM00342">
    <property type="entry name" value="HTH_ARAC"/>
    <property type="match status" value="1"/>
</dbReference>
<dbReference type="InterPro" id="IPR004026">
    <property type="entry name" value="Ada_DNA_repair_Zn-bd"/>
</dbReference>
<evidence type="ECO:0000256" key="2">
    <source>
        <dbReference type="ARBA" id="ARBA00022603"/>
    </source>
</evidence>
<proteinExistence type="predicted"/>
<dbReference type="SUPFAM" id="SSF46689">
    <property type="entry name" value="Homeodomain-like"/>
    <property type="match status" value="1"/>
</dbReference>
<dbReference type="GO" id="GO:0008270">
    <property type="term" value="F:zinc ion binding"/>
    <property type="evidence" value="ECO:0007669"/>
    <property type="project" value="InterPro"/>
</dbReference>
<dbReference type="RefSeq" id="WP_245163874.1">
    <property type="nucleotide sequence ID" value="NZ_JAFICZ010000001.1"/>
</dbReference>
<evidence type="ECO:0000313" key="8">
    <source>
        <dbReference type="EMBL" id="MBP1290811.1"/>
    </source>
</evidence>
<keyword evidence="2" id="KW-0489">Methyltransferase</keyword>
<evidence type="ECO:0000313" key="9">
    <source>
        <dbReference type="Proteomes" id="UP000673383"/>
    </source>
</evidence>
<evidence type="ECO:0000256" key="3">
    <source>
        <dbReference type="ARBA" id="ARBA00023015"/>
    </source>
</evidence>
<keyword evidence="2" id="KW-0808">Transferase</keyword>
<evidence type="ECO:0000256" key="4">
    <source>
        <dbReference type="ARBA" id="ARBA00023125"/>
    </source>
</evidence>
<dbReference type="InterPro" id="IPR035451">
    <property type="entry name" value="Ada-like_dom_sf"/>
</dbReference>
<dbReference type="InterPro" id="IPR009057">
    <property type="entry name" value="Homeodomain-like_sf"/>
</dbReference>
<dbReference type="Proteomes" id="UP000673383">
    <property type="component" value="Unassembled WGS sequence"/>
</dbReference>
<keyword evidence="5" id="KW-0010">Activator</keyword>
<dbReference type="Gene3D" id="3.40.10.10">
    <property type="entry name" value="DNA Methylphosphotriester Repair Domain"/>
    <property type="match status" value="1"/>
</dbReference>
<comment type="caution">
    <text evidence="8">The sequence shown here is derived from an EMBL/GenBank/DDBJ whole genome shotgun (WGS) entry which is preliminary data.</text>
</comment>
<dbReference type="GO" id="GO:0006281">
    <property type="term" value="P:DNA repair"/>
    <property type="evidence" value="ECO:0007669"/>
    <property type="project" value="InterPro"/>
</dbReference>
<dbReference type="GO" id="GO:0008168">
    <property type="term" value="F:methyltransferase activity"/>
    <property type="evidence" value="ECO:0007669"/>
    <property type="project" value="UniProtKB-KW"/>
</dbReference>